<comment type="caution">
    <text evidence="2">The sequence shown here is derived from an EMBL/GenBank/DDBJ whole genome shotgun (WGS) entry which is preliminary data.</text>
</comment>
<gene>
    <name evidence="2" type="ORF">CTEN210_05608</name>
</gene>
<feature type="region of interest" description="Disordered" evidence="1">
    <location>
        <begin position="277"/>
        <end position="318"/>
    </location>
</feature>
<name>A0AAD3CNI0_9STRA</name>
<organism evidence="2 3">
    <name type="scientific">Chaetoceros tenuissimus</name>
    <dbReference type="NCBI Taxonomy" id="426638"/>
    <lineage>
        <taxon>Eukaryota</taxon>
        <taxon>Sar</taxon>
        <taxon>Stramenopiles</taxon>
        <taxon>Ochrophyta</taxon>
        <taxon>Bacillariophyta</taxon>
        <taxon>Coscinodiscophyceae</taxon>
        <taxon>Chaetocerotophycidae</taxon>
        <taxon>Chaetocerotales</taxon>
        <taxon>Chaetocerotaceae</taxon>
        <taxon>Chaetoceros</taxon>
    </lineage>
</organism>
<evidence type="ECO:0000313" key="3">
    <source>
        <dbReference type="Proteomes" id="UP001054902"/>
    </source>
</evidence>
<feature type="compositionally biased region" description="Low complexity" evidence="1">
    <location>
        <begin position="292"/>
        <end position="313"/>
    </location>
</feature>
<protein>
    <submittedName>
        <fullName evidence="2">Uncharacterized protein</fullName>
    </submittedName>
</protein>
<dbReference type="AlphaFoldDB" id="A0AAD3CNI0"/>
<accession>A0AAD3CNI0</accession>
<sequence length="348" mass="39335">MKCKTVKKYQDATPVTPSSSSKYSPYSFKMPFGNSSGYQGHYPYLPYHCRQPVPFYPSTYFQNSRFRSSNQSEEKKSDSWACDYCHVATFGSYDEACEHEKSCKFNQNNATHVETYIPTELPKPSSRILLCMPSDKQSLSDRQCYVRSHFVEIFEATVVDVSSRHSKGAQKLSVGQIGIRCMHCVHLSPKVRAERATCYPSSISRIYQTVADMQRFHFEACMAISKEMKDTYKSLKTTRCRGNGSPQAYWINSAKELGLVDTDSGIRLCKKTDREAFKEQQLTPANSKSNTRETSPITTTPESENSVTTSSTVQENCVSDDDIRDEEANMLLALRHGVVSQSKSDDSQ</sequence>
<evidence type="ECO:0000313" key="2">
    <source>
        <dbReference type="EMBL" id="GFH49132.1"/>
    </source>
</evidence>
<keyword evidence="3" id="KW-1185">Reference proteome</keyword>
<reference evidence="2 3" key="1">
    <citation type="journal article" date="2021" name="Sci. Rep.">
        <title>The genome of the diatom Chaetoceros tenuissimus carries an ancient integrated fragment of an extant virus.</title>
        <authorList>
            <person name="Hongo Y."/>
            <person name="Kimura K."/>
            <person name="Takaki Y."/>
            <person name="Yoshida Y."/>
            <person name="Baba S."/>
            <person name="Kobayashi G."/>
            <person name="Nagasaki K."/>
            <person name="Hano T."/>
            <person name="Tomaru Y."/>
        </authorList>
    </citation>
    <scope>NUCLEOTIDE SEQUENCE [LARGE SCALE GENOMIC DNA]</scope>
    <source>
        <strain evidence="2 3">NIES-3715</strain>
    </source>
</reference>
<dbReference type="Proteomes" id="UP001054902">
    <property type="component" value="Unassembled WGS sequence"/>
</dbReference>
<proteinExistence type="predicted"/>
<feature type="region of interest" description="Disordered" evidence="1">
    <location>
        <begin position="1"/>
        <end position="22"/>
    </location>
</feature>
<dbReference type="EMBL" id="BLLK01000032">
    <property type="protein sequence ID" value="GFH49132.1"/>
    <property type="molecule type" value="Genomic_DNA"/>
</dbReference>
<evidence type="ECO:0000256" key="1">
    <source>
        <dbReference type="SAM" id="MobiDB-lite"/>
    </source>
</evidence>